<dbReference type="EMBL" id="RIZI01000138">
    <property type="protein sequence ID" value="RNF66587.1"/>
    <property type="molecule type" value="Genomic_DNA"/>
</dbReference>
<dbReference type="SUPFAM" id="SSF53271">
    <property type="entry name" value="PRTase-like"/>
    <property type="match status" value="1"/>
</dbReference>
<comment type="caution">
    <text evidence="2">The sequence shown here is derived from an EMBL/GenBank/DDBJ whole genome shotgun (WGS) entry which is preliminary data.</text>
</comment>
<reference evidence="2" key="1">
    <citation type="submission" date="2018-10" db="EMBL/GenBank/DDBJ databases">
        <title>Acidithiobacillus sulfuriphilus sp. nov.: an extremely acidophilic sulfur-oxidizing chemolithotroph isolated from a neutral pH environment.</title>
        <authorList>
            <person name="Falagan C."/>
            <person name="Moya-Beltran A."/>
            <person name="Quatrini R."/>
            <person name="Johnson D.B."/>
        </authorList>
    </citation>
    <scope>NUCLEOTIDE SEQUENCE [LARGE SCALE GENOMIC DNA]</scope>
    <source>
        <strain evidence="2">CJ-2</strain>
    </source>
</reference>
<dbReference type="PANTHER" id="PTHR11608:SF0">
    <property type="entry name" value="BIFUNCTIONAL PROTEIN PYRR"/>
    <property type="match status" value="1"/>
</dbReference>
<proteinExistence type="predicted"/>
<keyword evidence="2" id="KW-0328">Glycosyltransferase</keyword>
<dbReference type="RefSeq" id="WP_123102601.1">
    <property type="nucleotide sequence ID" value="NZ_CP127527.1"/>
</dbReference>
<accession>A0A3M8RDB3</accession>
<protein>
    <submittedName>
        <fullName evidence="2">Bifunctional pyr operon transcriptional regulator/uracil phosphoribosyltransferase PyrR</fullName>
        <ecNumber evidence="2">2.4.2.9</ecNumber>
    </submittedName>
</protein>
<evidence type="ECO:0000259" key="1">
    <source>
        <dbReference type="Pfam" id="PF00156"/>
    </source>
</evidence>
<dbReference type="Pfam" id="PF00156">
    <property type="entry name" value="Pribosyltran"/>
    <property type="match status" value="1"/>
</dbReference>
<dbReference type="InterPro" id="IPR029057">
    <property type="entry name" value="PRTase-like"/>
</dbReference>
<gene>
    <name evidence="2" type="primary">pyrR</name>
    <name evidence="2" type="ORF">EC580_04510</name>
</gene>
<sequence length="170" mass="18784">MSTKPGWDVEPLLDAMMRSLAPWCQEAETGMIGIYTGGAWIARRLHAAMGLDLPLGEVDISFYRDDFSHIGLHPQVRASHIPFDVDGRQIILVDDVCYTGRTVRAAMNEIFDYGRPARIILAVLVDRGGRELPIQPDVAALRLTPVPGEAIKLTGPEPLCLELRQVEGRP</sequence>
<dbReference type="Gene3D" id="3.40.50.2020">
    <property type="match status" value="1"/>
</dbReference>
<name>A0A3M8RDB3_9PROT</name>
<evidence type="ECO:0000313" key="2">
    <source>
        <dbReference type="EMBL" id="RNF66587.1"/>
    </source>
</evidence>
<dbReference type="OrthoDB" id="9802227at2"/>
<dbReference type="NCBIfam" id="NF003545">
    <property type="entry name" value="PRK05205.1-1"/>
    <property type="match status" value="1"/>
</dbReference>
<dbReference type="GO" id="GO:0004845">
    <property type="term" value="F:uracil phosphoribosyltransferase activity"/>
    <property type="evidence" value="ECO:0007669"/>
    <property type="project" value="UniProtKB-EC"/>
</dbReference>
<feature type="domain" description="Phosphoribosyltransferase" evidence="1">
    <location>
        <begin position="29"/>
        <end position="135"/>
    </location>
</feature>
<dbReference type="AlphaFoldDB" id="A0A3M8RDB3"/>
<dbReference type="PANTHER" id="PTHR11608">
    <property type="entry name" value="BIFUNCTIONAL PROTEIN PYRR"/>
    <property type="match status" value="1"/>
</dbReference>
<dbReference type="CDD" id="cd06223">
    <property type="entry name" value="PRTases_typeI"/>
    <property type="match status" value="1"/>
</dbReference>
<dbReference type="InterPro" id="IPR000836">
    <property type="entry name" value="PRTase_dom"/>
</dbReference>
<organism evidence="2">
    <name type="scientific">Acidithiobacillus sulfuriphilus</name>
    <dbReference type="NCBI Taxonomy" id="1867749"/>
    <lineage>
        <taxon>Bacteria</taxon>
        <taxon>Pseudomonadati</taxon>
        <taxon>Pseudomonadota</taxon>
        <taxon>Acidithiobacillia</taxon>
        <taxon>Acidithiobacillales</taxon>
        <taxon>Acidithiobacillaceae</taxon>
        <taxon>Acidithiobacillus</taxon>
    </lineage>
</organism>
<keyword evidence="2" id="KW-0808">Transferase</keyword>
<dbReference type="EC" id="2.4.2.9" evidence="2"/>
<dbReference type="InterPro" id="IPR050137">
    <property type="entry name" value="PyrR_bifunctional"/>
</dbReference>